<proteinExistence type="predicted"/>
<dbReference type="Proteomes" id="UP000421408">
    <property type="component" value="Unassembled WGS sequence"/>
</dbReference>
<dbReference type="EMBL" id="VZCC01000006">
    <property type="protein sequence ID" value="MQN82692.1"/>
    <property type="molecule type" value="Genomic_DNA"/>
</dbReference>
<accession>A0AA90UX99</accession>
<dbReference type="RefSeq" id="WP_153118132.1">
    <property type="nucleotide sequence ID" value="NZ_VZCC01000006.1"/>
</dbReference>
<comment type="caution">
    <text evidence="1">The sequence shown here is derived from an EMBL/GenBank/DDBJ whole genome shotgun (WGS) entry which is preliminary data.</text>
</comment>
<protein>
    <submittedName>
        <fullName evidence="1">Uncharacterized protein</fullName>
    </submittedName>
</protein>
<evidence type="ECO:0000313" key="1">
    <source>
        <dbReference type="EMBL" id="MQN82692.1"/>
    </source>
</evidence>
<sequence length="82" mass="9599">MKIHLWKTSCCAADEHETGCFPRSSFKLKPVLPAGTILTVKEKWQNFYGKYYRCYLPDEMKDKGYSIPYYDIPADRAEVIEL</sequence>
<organism evidence="1 2">
    <name type="scientific">Segatella copri</name>
    <dbReference type="NCBI Taxonomy" id="165179"/>
    <lineage>
        <taxon>Bacteria</taxon>
        <taxon>Pseudomonadati</taxon>
        <taxon>Bacteroidota</taxon>
        <taxon>Bacteroidia</taxon>
        <taxon>Bacteroidales</taxon>
        <taxon>Prevotellaceae</taxon>
        <taxon>Segatella</taxon>
    </lineage>
</organism>
<evidence type="ECO:0000313" key="2">
    <source>
        <dbReference type="Proteomes" id="UP000421408"/>
    </source>
</evidence>
<name>A0AA90UX99_9BACT</name>
<gene>
    <name evidence="1" type="ORF">F7D74_01525</name>
</gene>
<dbReference type="AlphaFoldDB" id="A0AA90UX99"/>
<reference evidence="2" key="1">
    <citation type="submission" date="2019-09" db="EMBL/GenBank/DDBJ databases">
        <title>Distinct polysaccharide growth profiles of human intestinal Prevotella copri isolates.</title>
        <authorList>
            <person name="Fehlner-Peach H."/>
            <person name="Magnabosco C."/>
            <person name="Raghavan V."/>
            <person name="Scher J.U."/>
            <person name="Tett A."/>
            <person name="Cox L.M."/>
            <person name="Gottsegen C."/>
            <person name="Watters A."/>
            <person name="Wiltshire- Gordon J.D."/>
            <person name="Segata N."/>
            <person name="Bonneau R."/>
            <person name="Littman D.R."/>
        </authorList>
    </citation>
    <scope>NUCLEOTIDE SEQUENCE [LARGE SCALE GENOMIC DNA]</scope>
    <source>
        <strain evidence="2">iAA108</strain>
    </source>
</reference>